<evidence type="ECO:0000256" key="1">
    <source>
        <dbReference type="SAM" id="MobiDB-lite"/>
    </source>
</evidence>
<feature type="region of interest" description="Disordered" evidence="1">
    <location>
        <begin position="1"/>
        <end position="41"/>
    </location>
</feature>
<gene>
    <name evidence="2" type="ORF">DSA09_05780</name>
</gene>
<comment type="caution">
    <text evidence="2">The sequence shown here is derived from an EMBL/GenBank/DDBJ whole genome shotgun (WGS) entry which is preliminary data.</text>
</comment>
<dbReference type="AlphaFoldDB" id="A0A5T8B5U3"/>
<feature type="compositionally biased region" description="Basic and acidic residues" evidence="1">
    <location>
        <begin position="11"/>
        <end position="32"/>
    </location>
</feature>
<organism evidence="2">
    <name type="scientific">Salmonella enterica</name>
    <name type="common">Salmonella choleraesuis</name>
    <dbReference type="NCBI Taxonomy" id="28901"/>
    <lineage>
        <taxon>Bacteria</taxon>
        <taxon>Pseudomonadati</taxon>
        <taxon>Pseudomonadota</taxon>
        <taxon>Gammaproteobacteria</taxon>
        <taxon>Enterobacterales</taxon>
        <taxon>Enterobacteriaceae</taxon>
        <taxon>Salmonella</taxon>
    </lineage>
</organism>
<reference evidence="2" key="1">
    <citation type="submission" date="2018-07" db="EMBL/GenBank/DDBJ databases">
        <authorList>
            <consortium name="PulseNet: The National Subtyping Network for Foodborne Disease Surveillance"/>
            <person name="Tarr C.L."/>
            <person name="Trees E."/>
            <person name="Katz L.S."/>
            <person name="Carleton-Romer H.A."/>
            <person name="Stroika S."/>
            <person name="Kucerova Z."/>
            <person name="Roache K.F."/>
            <person name="Sabol A.L."/>
            <person name="Besser J."/>
            <person name="Gerner-Smidt P."/>
        </authorList>
    </citation>
    <scope>NUCLEOTIDE SEQUENCE</scope>
    <source>
        <strain evidence="2">PNUSAS044948</strain>
    </source>
</reference>
<protein>
    <submittedName>
        <fullName evidence="2">Uncharacterized protein</fullName>
    </submittedName>
</protein>
<name>A0A5T8B5U3_SALER</name>
<accession>A0A5T8B5U3</accession>
<evidence type="ECO:0000313" key="2">
    <source>
        <dbReference type="EMBL" id="EBN4399656.1"/>
    </source>
</evidence>
<dbReference type="EMBL" id="AAGFSO010000003">
    <property type="protein sequence ID" value="EBN4399656.1"/>
    <property type="molecule type" value="Genomic_DNA"/>
</dbReference>
<proteinExistence type="predicted"/>
<sequence length="71" mass="8342">MVTVQILINNGHHDNDKRQDNAKSKQYKREFTHGSAKKKRGVGSCPYITKNTNKNYMHEPYFIRSRCRSSQ</sequence>